<name>A0ABP6HE06_9ACTN</name>
<dbReference type="EMBL" id="BAAAUH010000100">
    <property type="protein sequence ID" value="GAA2772004.1"/>
    <property type="molecule type" value="Genomic_DNA"/>
</dbReference>
<gene>
    <name evidence="2" type="ORF">GCM10010451_66320</name>
</gene>
<accession>A0ABP6HE06</accession>
<feature type="chain" id="PRO_5046812657" evidence="1">
    <location>
        <begin position="28"/>
        <end position="265"/>
    </location>
</feature>
<dbReference type="RefSeq" id="WP_346085759.1">
    <property type="nucleotide sequence ID" value="NZ_BAAAUH010000100.1"/>
</dbReference>
<comment type="caution">
    <text evidence="2">The sequence shown here is derived from an EMBL/GenBank/DDBJ whole genome shotgun (WGS) entry which is preliminary data.</text>
</comment>
<evidence type="ECO:0000256" key="1">
    <source>
        <dbReference type="SAM" id="SignalP"/>
    </source>
</evidence>
<organism evidence="2 3">
    <name type="scientific">Streptomyces virens</name>
    <dbReference type="NCBI Taxonomy" id="285572"/>
    <lineage>
        <taxon>Bacteria</taxon>
        <taxon>Bacillati</taxon>
        <taxon>Actinomycetota</taxon>
        <taxon>Actinomycetes</taxon>
        <taxon>Kitasatosporales</taxon>
        <taxon>Streptomycetaceae</taxon>
        <taxon>Streptomyces</taxon>
    </lineage>
</organism>
<feature type="signal peptide" evidence="1">
    <location>
        <begin position="1"/>
        <end position="27"/>
    </location>
</feature>
<evidence type="ECO:0000313" key="3">
    <source>
        <dbReference type="Proteomes" id="UP001501866"/>
    </source>
</evidence>
<sequence>MTKRKLKLGSIALVVMLVGAFALVGLAAAEDDLDPIEDGHVAHDETIETDGPADVIVDLEADSEAAEAVKVTADVDGETETIEVAAGESESLEFDVDSWGSYDVEILTETEDDADDLVSIDVSTEADRVDGYEVESENDLELTNDTTDAFVDVEVDDEADDEVMVTLEVSDSETGDVLRFTSDEIEADETASLEVAVDDLEDVDEVDLTVYLETEDDADDLEVLDLGLSESTGYPIGSVDGSTEIPNWALIGVVLVGLGVVVLRQ</sequence>
<keyword evidence="3" id="KW-1185">Reference proteome</keyword>
<evidence type="ECO:0000313" key="2">
    <source>
        <dbReference type="EMBL" id="GAA2772004.1"/>
    </source>
</evidence>
<dbReference type="Proteomes" id="UP001501866">
    <property type="component" value="Unassembled WGS sequence"/>
</dbReference>
<reference evidence="3" key="1">
    <citation type="journal article" date="2019" name="Int. J. Syst. Evol. Microbiol.">
        <title>The Global Catalogue of Microorganisms (GCM) 10K type strain sequencing project: providing services to taxonomists for standard genome sequencing and annotation.</title>
        <authorList>
            <consortium name="The Broad Institute Genomics Platform"/>
            <consortium name="The Broad Institute Genome Sequencing Center for Infectious Disease"/>
            <person name="Wu L."/>
            <person name="Ma J."/>
        </authorList>
    </citation>
    <scope>NUCLEOTIDE SEQUENCE [LARGE SCALE GENOMIC DNA]</scope>
    <source>
        <strain evidence="3">JCM 9095</strain>
    </source>
</reference>
<keyword evidence="1" id="KW-0732">Signal</keyword>
<protein>
    <submittedName>
        <fullName evidence="2">Uncharacterized protein</fullName>
    </submittedName>
</protein>
<proteinExistence type="predicted"/>